<reference evidence="2" key="1">
    <citation type="submission" date="2020-02" db="EMBL/GenBank/DDBJ databases">
        <authorList>
            <person name="Meier V. D."/>
        </authorList>
    </citation>
    <scope>NUCLEOTIDE SEQUENCE</scope>
    <source>
        <strain evidence="2">AVDCRST_MAG14</strain>
    </source>
</reference>
<organism evidence="2">
    <name type="scientific">uncultured Rubrobacteraceae bacterium</name>
    <dbReference type="NCBI Taxonomy" id="349277"/>
    <lineage>
        <taxon>Bacteria</taxon>
        <taxon>Bacillati</taxon>
        <taxon>Actinomycetota</taxon>
        <taxon>Rubrobacteria</taxon>
        <taxon>Rubrobacterales</taxon>
        <taxon>Rubrobacteraceae</taxon>
        <taxon>environmental samples</taxon>
    </lineage>
</organism>
<proteinExistence type="predicted"/>
<feature type="compositionally biased region" description="Basic and acidic residues" evidence="1">
    <location>
        <begin position="7"/>
        <end position="22"/>
    </location>
</feature>
<name>A0A6J4QX07_9ACTN</name>
<feature type="compositionally biased region" description="Basic and acidic residues" evidence="1">
    <location>
        <begin position="51"/>
        <end position="62"/>
    </location>
</feature>
<feature type="compositionally biased region" description="Low complexity" evidence="1">
    <location>
        <begin position="23"/>
        <end position="43"/>
    </location>
</feature>
<evidence type="ECO:0000313" key="2">
    <source>
        <dbReference type="EMBL" id="CAA9457815.1"/>
    </source>
</evidence>
<feature type="region of interest" description="Disordered" evidence="1">
    <location>
        <begin position="1"/>
        <end position="62"/>
    </location>
</feature>
<evidence type="ECO:0000256" key="1">
    <source>
        <dbReference type="SAM" id="MobiDB-lite"/>
    </source>
</evidence>
<sequence>MSGGIGKEVKGAVKKAASEKKGSSSGSSGKKGSSSGSSGKKGSSSGGSGADKAKKAAKELLK</sequence>
<accession>A0A6J4QX07</accession>
<protein>
    <submittedName>
        <fullName evidence="2">Uncharacterized protein</fullName>
    </submittedName>
</protein>
<dbReference type="AlphaFoldDB" id="A0A6J4QX07"/>
<dbReference type="EMBL" id="CADCVG010000079">
    <property type="protein sequence ID" value="CAA9457815.1"/>
    <property type="molecule type" value="Genomic_DNA"/>
</dbReference>
<gene>
    <name evidence="2" type="ORF">AVDCRST_MAG14-1897</name>
</gene>